<keyword evidence="3" id="KW-0328">Glycosyltransferase</keyword>
<feature type="domain" description="L,D-TPase catalytic" evidence="12">
    <location>
        <begin position="342"/>
        <end position="451"/>
    </location>
</feature>
<evidence type="ECO:0000256" key="5">
    <source>
        <dbReference type="ARBA" id="ARBA00022801"/>
    </source>
</evidence>
<evidence type="ECO:0000256" key="8">
    <source>
        <dbReference type="ARBA" id="ARBA00023316"/>
    </source>
</evidence>
<dbReference type="GO" id="GO:0008360">
    <property type="term" value="P:regulation of cell shape"/>
    <property type="evidence" value="ECO:0007669"/>
    <property type="project" value="UniProtKB-UniRule"/>
</dbReference>
<reference evidence="13 14" key="1">
    <citation type="journal article" date="2019" name="Microorganisms">
        <title>Paenibacillus lutrae sp. nov., A Chitinolytic Species Isolated from A River Otter in Castril Natural Park, Granada, Spain.</title>
        <authorList>
            <person name="Rodriguez M."/>
            <person name="Reina J.C."/>
            <person name="Bejar V."/>
            <person name="Llamas I."/>
        </authorList>
    </citation>
    <scope>NUCLEOTIDE SEQUENCE [LARGE SCALE GENOMIC DNA]</scope>
    <source>
        <strain evidence="13 14">N10</strain>
    </source>
</reference>
<feature type="region of interest" description="Disordered" evidence="10">
    <location>
        <begin position="455"/>
        <end position="486"/>
    </location>
</feature>
<evidence type="ECO:0000256" key="7">
    <source>
        <dbReference type="ARBA" id="ARBA00022984"/>
    </source>
</evidence>
<evidence type="ECO:0000256" key="9">
    <source>
        <dbReference type="PROSITE-ProRule" id="PRU01373"/>
    </source>
</evidence>
<evidence type="ECO:0000256" key="10">
    <source>
        <dbReference type="SAM" id="MobiDB-lite"/>
    </source>
</evidence>
<keyword evidence="11" id="KW-0472">Membrane</keyword>
<dbReference type="GO" id="GO:0071972">
    <property type="term" value="F:peptidoglycan L,D-transpeptidase activity"/>
    <property type="evidence" value="ECO:0007669"/>
    <property type="project" value="TreeGrafter"/>
</dbReference>
<keyword evidence="8 9" id="KW-0961">Cell wall biogenesis/degradation</keyword>
<evidence type="ECO:0000256" key="1">
    <source>
        <dbReference type="ARBA" id="ARBA00004752"/>
    </source>
</evidence>
<feature type="region of interest" description="Disordered" evidence="10">
    <location>
        <begin position="307"/>
        <end position="336"/>
    </location>
</feature>
<dbReference type="PANTHER" id="PTHR30582:SF24">
    <property type="entry name" value="L,D-TRANSPEPTIDASE ERFK_SRFK-RELATED"/>
    <property type="match status" value="1"/>
</dbReference>
<dbReference type="Proteomes" id="UP000490800">
    <property type="component" value="Unassembled WGS sequence"/>
</dbReference>
<dbReference type="OrthoDB" id="9787225at2"/>
<evidence type="ECO:0000256" key="2">
    <source>
        <dbReference type="ARBA" id="ARBA00005992"/>
    </source>
</evidence>
<dbReference type="SUPFAM" id="SSF141523">
    <property type="entry name" value="L,D-transpeptidase catalytic domain-like"/>
    <property type="match status" value="1"/>
</dbReference>
<accession>A0A7X3JY33</accession>
<keyword evidence="11" id="KW-0812">Transmembrane</keyword>
<keyword evidence="11" id="KW-1133">Transmembrane helix</keyword>
<dbReference type="EMBL" id="RHLK01000002">
    <property type="protein sequence ID" value="MVO98539.1"/>
    <property type="molecule type" value="Genomic_DNA"/>
</dbReference>
<keyword evidence="7 9" id="KW-0573">Peptidoglycan synthesis</keyword>
<comment type="pathway">
    <text evidence="1 9">Cell wall biogenesis; peptidoglycan biosynthesis.</text>
</comment>
<evidence type="ECO:0000259" key="12">
    <source>
        <dbReference type="PROSITE" id="PS52029"/>
    </source>
</evidence>
<dbReference type="GO" id="GO:0018104">
    <property type="term" value="P:peptidoglycan-protein cross-linking"/>
    <property type="evidence" value="ECO:0007669"/>
    <property type="project" value="TreeGrafter"/>
</dbReference>
<dbReference type="InterPro" id="IPR005490">
    <property type="entry name" value="LD_TPept_cat_dom"/>
</dbReference>
<name>A0A7X3JY33_9BACL</name>
<dbReference type="GO" id="GO:0071555">
    <property type="term" value="P:cell wall organization"/>
    <property type="evidence" value="ECO:0007669"/>
    <property type="project" value="UniProtKB-UniRule"/>
</dbReference>
<feature type="transmembrane region" description="Helical" evidence="11">
    <location>
        <begin position="102"/>
        <end position="121"/>
    </location>
</feature>
<dbReference type="PROSITE" id="PS52029">
    <property type="entry name" value="LD_TPASE"/>
    <property type="match status" value="1"/>
</dbReference>
<dbReference type="InterPro" id="IPR038063">
    <property type="entry name" value="Transpep_catalytic_dom"/>
</dbReference>
<organism evidence="13 14">
    <name type="scientific">Paenibacillus lutrae</name>
    <dbReference type="NCBI Taxonomy" id="2078573"/>
    <lineage>
        <taxon>Bacteria</taxon>
        <taxon>Bacillati</taxon>
        <taxon>Bacillota</taxon>
        <taxon>Bacilli</taxon>
        <taxon>Bacillales</taxon>
        <taxon>Paenibacillaceae</taxon>
        <taxon>Paenibacillus</taxon>
    </lineage>
</organism>
<sequence>MKGKPDEKLAEFLRHNPIDDRSYLKDYIREHRDQRMAWYLLGREYTSRGEHGKAAYCFGQSGEIFEAFEKKKIAVDWSALDPAASWPPQLIAAARRRRRQRMARTGLILLLLALWPTIAGLDPDRRAAVRLPAGAALAAVEPAAGESTLRAYLTAAGEGNPVQSAGALERMLLRDRKGGGEAALLSAKSLEGPGGRWLAWHRPLQPLLSVRSGEPGQPAGISYYDAAACACRPDDPARLAGPVEAWRQKQEQLLVLRSAMEAYRETRGKVPQSPEELLAPYPDNVLPGMTPYMREMFPHVRKQAEAPGGLRGAAGSSAPGDAPAGGSGAAAASPDPALQEPMRIIIDKSTHRMALVSGGTIVRSYKVGLGGVRTPEGEFAISEKVRDPKGKSQGEFGTRGMVLSGTNYAIHGTGRLASIGKDQSLGCVRMGQAEVEELFDMVPLGTKVTIGSGLLPKGLTDGSGSSGTGNNSAGGSIPRQAPFKLPAEVQEKNPGQIYRWLN</sequence>
<evidence type="ECO:0000256" key="6">
    <source>
        <dbReference type="ARBA" id="ARBA00022960"/>
    </source>
</evidence>
<dbReference type="Gene3D" id="2.40.440.10">
    <property type="entry name" value="L,D-transpeptidase catalytic domain-like"/>
    <property type="match status" value="1"/>
</dbReference>
<evidence type="ECO:0000256" key="11">
    <source>
        <dbReference type="SAM" id="Phobius"/>
    </source>
</evidence>
<dbReference type="PANTHER" id="PTHR30582">
    <property type="entry name" value="L,D-TRANSPEPTIDASE"/>
    <property type="match status" value="1"/>
</dbReference>
<keyword evidence="4" id="KW-0808">Transferase</keyword>
<dbReference type="GO" id="GO:0016757">
    <property type="term" value="F:glycosyltransferase activity"/>
    <property type="evidence" value="ECO:0007669"/>
    <property type="project" value="UniProtKB-KW"/>
</dbReference>
<evidence type="ECO:0000313" key="13">
    <source>
        <dbReference type="EMBL" id="MVO98539.1"/>
    </source>
</evidence>
<dbReference type="AlphaFoldDB" id="A0A7X3JY33"/>
<dbReference type="GO" id="GO:0005576">
    <property type="term" value="C:extracellular region"/>
    <property type="evidence" value="ECO:0007669"/>
    <property type="project" value="TreeGrafter"/>
</dbReference>
<dbReference type="CDD" id="cd16913">
    <property type="entry name" value="YkuD_like"/>
    <property type="match status" value="1"/>
</dbReference>
<evidence type="ECO:0000256" key="4">
    <source>
        <dbReference type="ARBA" id="ARBA00022679"/>
    </source>
</evidence>
<proteinExistence type="inferred from homology"/>
<dbReference type="UniPathway" id="UPA00219"/>
<feature type="active site" description="Nucleophile" evidence="9">
    <location>
        <position position="427"/>
    </location>
</feature>
<evidence type="ECO:0000313" key="14">
    <source>
        <dbReference type="Proteomes" id="UP000490800"/>
    </source>
</evidence>
<comment type="similarity">
    <text evidence="2">Belongs to the YkuD family.</text>
</comment>
<gene>
    <name evidence="13" type="ORF">EDM21_03150</name>
</gene>
<keyword evidence="5" id="KW-0378">Hydrolase</keyword>
<feature type="active site" description="Proton donor/acceptor" evidence="9">
    <location>
        <position position="411"/>
    </location>
</feature>
<evidence type="ECO:0000256" key="3">
    <source>
        <dbReference type="ARBA" id="ARBA00022676"/>
    </source>
</evidence>
<protein>
    <submittedName>
        <fullName evidence="13">L,D-transpeptidase family protein</fullName>
    </submittedName>
</protein>
<dbReference type="Pfam" id="PF03734">
    <property type="entry name" value="YkuD"/>
    <property type="match status" value="1"/>
</dbReference>
<dbReference type="InterPro" id="IPR050979">
    <property type="entry name" value="LD-transpeptidase"/>
</dbReference>
<dbReference type="RefSeq" id="WP_157332851.1">
    <property type="nucleotide sequence ID" value="NZ_RHLK01000002.1"/>
</dbReference>
<feature type="compositionally biased region" description="Low complexity" evidence="10">
    <location>
        <begin position="313"/>
        <end position="322"/>
    </location>
</feature>
<comment type="caution">
    <text evidence="13">The sequence shown here is derived from an EMBL/GenBank/DDBJ whole genome shotgun (WGS) entry which is preliminary data.</text>
</comment>
<keyword evidence="14" id="KW-1185">Reference proteome</keyword>
<keyword evidence="6 9" id="KW-0133">Cell shape</keyword>